<evidence type="ECO:0000313" key="2">
    <source>
        <dbReference type="Proteomes" id="UP000282529"/>
    </source>
</evidence>
<dbReference type="SUPFAM" id="SSF56784">
    <property type="entry name" value="HAD-like"/>
    <property type="match status" value="1"/>
</dbReference>
<dbReference type="PANTHER" id="PTHR43611">
    <property type="entry name" value="ALPHA-D-GLUCOSE 1-PHOSPHATE PHOSPHATASE"/>
    <property type="match status" value="1"/>
</dbReference>
<accession>A0A3N9PCV8</accession>
<evidence type="ECO:0000313" key="1">
    <source>
        <dbReference type="EMBL" id="RQW13340.1"/>
    </source>
</evidence>
<sequence length="105" mass="12767">MRKRYKKSVKKNYWKKCMYVKFRWCVTEVTKPHELMYRTALEELNLSPSEVLFIDDSIKNCDGAEKLGIRSFVLCRDWKPYFYNKITCKKHPVVRNLYDVIKSLY</sequence>
<keyword evidence="2" id="KW-1185">Reference proteome</keyword>
<name>A0A3N9PCV8_9BACL</name>
<dbReference type="OrthoDB" id="9131041at2"/>
<dbReference type="InterPro" id="IPR036412">
    <property type="entry name" value="HAD-like_sf"/>
</dbReference>
<organism evidence="1 2">
    <name type="scientific">Paenibacillus rhizophilus</name>
    <dbReference type="NCBI Taxonomy" id="1850366"/>
    <lineage>
        <taxon>Bacteria</taxon>
        <taxon>Bacillati</taxon>
        <taxon>Bacillota</taxon>
        <taxon>Bacilli</taxon>
        <taxon>Bacillales</taxon>
        <taxon>Paenibacillaceae</taxon>
        <taxon>Paenibacillus</taxon>
    </lineage>
</organism>
<dbReference type="InterPro" id="IPR006439">
    <property type="entry name" value="HAD-SF_hydro_IA"/>
</dbReference>
<reference evidence="1 2" key="1">
    <citation type="submission" date="2018-11" db="EMBL/GenBank/DDBJ databases">
        <title>Genome sequence of strain 7197.</title>
        <authorList>
            <person name="Gao J."/>
            <person name="Sun J."/>
        </authorList>
    </citation>
    <scope>NUCLEOTIDE SEQUENCE [LARGE SCALE GENOMIC DNA]</scope>
    <source>
        <strain evidence="1 2">7197</strain>
    </source>
</reference>
<gene>
    <name evidence="1" type="ORF">EH198_02600</name>
</gene>
<dbReference type="NCBIfam" id="TIGR01509">
    <property type="entry name" value="HAD-SF-IA-v3"/>
    <property type="match status" value="1"/>
</dbReference>
<protein>
    <recommendedName>
        <fullName evidence="3">HAD family hydrolase</fullName>
    </recommendedName>
</protein>
<dbReference type="InterPro" id="IPR041492">
    <property type="entry name" value="HAD_2"/>
</dbReference>
<proteinExistence type="predicted"/>
<dbReference type="Pfam" id="PF13419">
    <property type="entry name" value="HAD_2"/>
    <property type="match status" value="1"/>
</dbReference>
<dbReference type="Proteomes" id="UP000282529">
    <property type="component" value="Unassembled WGS sequence"/>
</dbReference>
<comment type="caution">
    <text evidence="1">The sequence shown here is derived from an EMBL/GenBank/DDBJ whole genome shotgun (WGS) entry which is preliminary data.</text>
</comment>
<dbReference type="PANTHER" id="PTHR43611:SF3">
    <property type="entry name" value="FLAVIN MONONUCLEOTIDE HYDROLASE 1, CHLOROPLATIC"/>
    <property type="match status" value="1"/>
</dbReference>
<evidence type="ECO:0008006" key="3">
    <source>
        <dbReference type="Google" id="ProtNLM"/>
    </source>
</evidence>
<dbReference type="InterPro" id="IPR023214">
    <property type="entry name" value="HAD_sf"/>
</dbReference>
<dbReference type="AlphaFoldDB" id="A0A3N9PCV8"/>
<dbReference type="Gene3D" id="3.40.50.1000">
    <property type="entry name" value="HAD superfamily/HAD-like"/>
    <property type="match status" value="1"/>
</dbReference>
<dbReference type="EMBL" id="RQPI01000001">
    <property type="protein sequence ID" value="RQW13340.1"/>
    <property type="molecule type" value="Genomic_DNA"/>
</dbReference>